<evidence type="ECO:0000256" key="1">
    <source>
        <dbReference type="ARBA" id="ARBA00008372"/>
    </source>
</evidence>
<name>T1KR32_TETUR</name>
<dbReference type="InterPro" id="IPR012337">
    <property type="entry name" value="RNaseH-like_sf"/>
</dbReference>
<evidence type="ECO:0000256" key="2">
    <source>
        <dbReference type="SAM" id="Phobius"/>
    </source>
</evidence>
<feature type="transmembrane region" description="Helical" evidence="2">
    <location>
        <begin position="517"/>
        <end position="534"/>
    </location>
</feature>
<dbReference type="GO" id="GO:0005783">
    <property type="term" value="C:endoplasmic reticulum"/>
    <property type="evidence" value="ECO:0007669"/>
    <property type="project" value="TreeGrafter"/>
</dbReference>
<dbReference type="PANTHER" id="PTHR15092:SF22">
    <property type="entry name" value="POLY(A)-SPECIFIC RIBONUCLEASE PNLDC1"/>
    <property type="match status" value="1"/>
</dbReference>
<comment type="similarity">
    <text evidence="1">Belongs to the CAF1 family.</text>
</comment>
<dbReference type="PANTHER" id="PTHR15092">
    <property type="entry name" value="POLY A -SPECIFIC RIBONUCLEASE/TARGET OF EGR1, MEMBER 1"/>
    <property type="match status" value="1"/>
</dbReference>
<dbReference type="KEGG" id="tut:107366558"/>
<sequence>MNVDCSNFTAVLPKVIEEIQKCNFIAIDIEFSGLFCNADCTPSLFDSLEERYVKLRNNVSSFIPVQLGISLFTKSEGKNEFKVNTYSFYCCPRFYGPPISCFSLETGAIEFLADNSFDFNKFARYGIPFLNKPQEETFRKFMKEKFISFDLSYSMIDRLIDIRKQIKEWMILLPVRDGCRHGENTFPYQPFTNPLINYLLIDHLRKEYKNFWITQQGDKLFIKTVSHAERKQLMSSIEKEENDVIDSCIGLTKLVNVIIESGKPIVGNNMMVDLTMLYHHFIEPMPVNLQHFKKEILKNFPVIYDVKSIIFNVKKYFPAYEDSLSARNLEDLYEKLSKPSFTSSSKFQSTIIRDDSKDCDNGNHYHDAGFDAYITGYVFLRVCALIAEYESDKCILEPVVEWESLIRPITPFKNKINLIRAAYHFMDLEAKSQKAVRPEWLVLRCRDKSTSISIAQIYNTFSSASTTIDFKQISKSEIVLAVGNFRTARDLIEKYRKDKNYMITRYNFIRDSTAGRLLLWTTLIIGAGSTGYLVHKVMSKYL</sequence>
<dbReference type="Pfam" id="PF04857">
    <property type="entry name" value="CAF1"/>
    <property type="match status" value="1"/>
</dbReference>
<dbReference type="OMA" id="SCDRASC"/>
<reference evidence="4" key="1">
    <citation type="submission" date="2011-08" db="EMBL/GenBank/DDBJ databases">
        <authorList>
            <person name="Rombauts S."/>
        </authorList>
    </citation>
    <scope>NUCLEOTIDE SEQUENCE</scope>
    <source>
        <strain evidence="4">London</strain>
    </source>
</reference>
<dbReference type="Gene3D" id="3.30.420.10">
    <property type="entry name" value="Ribonuclease H-like superfamily/Ribonuclease H"/>
    <property type="match status" value="2"/>
</dbReference>
<keyword evidence="2" id="KW-0472">Membrane</keyword>
<protein>
    <submittedName>
        <fullName evidence="3">Uncharacterized protein</fullName>
    </submittedName>
</protein>
<keyword evidence="4" id="KW-1185">Reference proteome</keyword>
<dbReference type="GO" id="GO:0000289">
    <property type="term" value="P:nuclear-transcribed mRNA poly(A) tail shortening"/>
    <property type="evidence" value="ECO:0007669"/>
    <property type="project" value="TreeGrafter"/>
</dbReference>
<dbReference type="HOGENOM" id="CLU_018030_2_0_1"/>
<dbReference type="GO" id="GO:0005634">
    <property type="term" value="C:nucleus"/>
    <property type="evidence" value="ECO:0007669"/>
    <property type="project" value="TreeGrafter"/>
</dbReference>
<evidence type="ECO:0000313" key="3">
    <source>
        <dbReference type="EnsemblMetazoa" id="tetur18g02090.1"/>
    </source>
</evidence>
<dbReference type="SUPFAM" id="SSF53098">
    <property type="entry name" value="Ribonuclease H-like"/>
    <property type="match status" value="1"/>
</dbReference>
<dbReference type="InterPro" id="IPR036397">
    <property type="entry name" value="RNaseH_sf"/>
</dbReference>
<keyword evidence="2" id="KW-0812">Transmembrane</keyword>
<organism evidence="3 4">
    <name type="scientific">Tetranychus urticae</name>
    <name type="common">Two-spotted spider mite</name>
    <dbReference type="NCBI Taxonomy" id="32264"/>
    <lineage>
        <taxon>Eukaryota</taxon>
        <taxon>Metazoa</taxon>
        <taxon>Ecdysozoa</taxon>
        <taxon>Arthropoda</taxon>
        <taxon>Chelicerata</taxon>
        <taxon>Arachnida</taxon>
        <taxon>Acari</taxon>
        <taxon>Acariformes</taxon>
        <taxon>Trombidiformes</taxon>
        <taxon>Prostigmata</taxon>
        <taxon>Eleutherengona</taxon>
        <taxon>Raphignathae</taxon>
        <taxon>Tetranychoidea</taxon>
        <taxon>Tetranychidae</taxon>
        <taxon>Tetranychus</taxon>
    </lineage>
</organism>
<keyword evidence="2" id="KW-1133">Transmembrane helix</keyword>
<dbReference type="InterPro" id="IPR051181">
    <property type="entry name" value="CAF1_poly(A)_ribonucleases"/>
</dbReference>
<dbReference type="EMBL" id="CAEY01000383">
    <property type="status" value="NOT_ANNOTATED_CDS"/>
    <property type="molecule type" value="Genomic_DNA"/>
</dbReference>
<dbReference type="STRING" id="32264.T1KR32"/>
<gene>
    <name evidence="3" type="primary">107366558</name>
</gene>
<dbReference type="eggNOG" id="KOG1990">
    <property type="taxonomic scope" value="Eukaryota"/>
</dbReference>
<dbReference type="Proteomes" id="UP000015104">
    <property type="component" value="Unassembled WGS sequence"/>
</dbReference>
<dbReference type="InterPro" id="IPR006941">
    <property type="entry name" value="RNase_CAF1"/>
</dbReference>
<reference evidence="3" key="2">
    <citation type="submission" date="2015-06" db="UniProtKB">
        <authorList>
            <consortium name="EnsemblMetazoa"/>
        </authorList>
    </citation>
    <scope>IDENTIFICATION</scope>
</reference>
<proteinExistence type="inferred from homology"/>
<evidence type="ECO:0000313" key="4">
    <source>
        <dbReference type="Proteomes" id="UP000015104"/>
    </source>
</evidence>
<dbReference type="OrthoDB" id="414075at2759"/>
<dbReference type="GO" id="GO:1990432">
    <property type="term" value="P:siRNA 3'-end processing"/>
    <property type="evidence" value="ECO:0007669"/>
    <property type="project" value="TreeGrafter"/>
</dbReference>
<dbReference type="AlphaFoldDB" id="T1KR32"/>
<dbReference type="GO" id="GO:0000175">
    <property type="term" value="F:3'-5'-RNA exonuclease activity"/>
    <property type="evidence" value="ECO:0007669"/>
    <property type="project" value="TreeGrafter"/>
</dbReference>
<accession>T1KR32</accession>
<dbReference type="EnsemblMetazoa" id="tetur18g02090.1">
    <property type="protein sequence ID" value="tetur18g02090.1"/>
    <property type="gene ID" value="tetur18g02090"/>
</dbReference>
<dbReference type="GO" id="GO:1990431">
    <property type="term" value="P:priRNA 3'-end processing"/>
    <property type="evidence" value="ECO:0007669"/>
    <property type="project" value="TreeGrafter"/>
</dbReference>
<dbReference type="GO" id="GO:0003723">
    <property type="term" value="F:RNA binding"/>
    <property type="evidence" value="ECO:0007669"/>
    <property type="project" value="TreeGrafter"/>
</dbReference>